<proteinExistence type="inferred from homology"/>
<dbReference type="Gene3D" id="1.10.3720.10">
    <property type="entry name" value="MetI-like"/>
    <property type="match status" value="1"/>
</dbReference>
<dbReference type="EMBL" id="PCVY01000006">
    <property type="protein sequence ID" value="PIQ87464.1"/>
    <property type="molecule type" value="Genomic_DNA"/>
</dbReference>
<comment type="similarity">
    <text evidence="5">Belongs to the binding-protein-dependent transport system permease family.</text>
</comment>
<gene>
    <name evidence="7" type="ORF">COV74_00645</name>
</gene>
<name>A0A2H0LUV0_9BACT</name>
<feature type="transmembrane region" description="Helical" evidence="5">
    <location>
        <begin position="314"/>
        <end position="333"/>
    </location>
</feature>
<evidence type="ECO:0000256" key="5">
    <source>
        <dbReference type="RuleBase" id="RU363032"/>
    </source>
</evidence>
<dbReference type="SUPFAM" id="SSF161098">
    <property type="entry name" value="MetI-like"/>
    <property type="match status" value="2"/>
</dbReference>
<dbReference type="PANTHER" id="PTHR42727">
    <property type="entry name" value="PHOSPHATE TRANSPORT SYSTEM PERMEASE PROTEIN"/>
    <property type="match status" value="1"/>
</dbReference>
<keyword evidence="4 5" id="KW-0472">Membrane</keyword>
<evidence type="ECO:0000256" key="4">
    <source>
        <dbReference type="ARBA" id="ARBA00023136"/>
    </source>
</evidence>
<dbReference type="AlphaFoldDB" id="A0A2H0LUV0"/>
<feature type="transmembrane region" description="Helical" evidence="5">
    <location>
        <begin position="520"/>
        <end position="542"/>
    </location>
</feature>
<dbReference type="PROSITE" id="PS50928">
    <property type="entry name" value="ABC_TM1"/>
    <property type="match status" value="1"/>
</dbReference>
<organism evidence="7 8">
    <name type="scientific">Candidatus Abzuiibacterium crystallinum</name>
    <dbReference type="NCBI Taxonomy" id="1974748"/>
    <lineage>
        <taxon>Bacteria</taxon>
        <taxon>Pseudomonadati</taxon>
        <taxon>Candidatus Omnitrophota</taxon>
        <taxon>Candidatus Abzuiibacterium</taxon>
    </lineage>
</organism>
<keyword evidence="5" id="KW-0813">Transport</keyword>
<evidence type="ECO:0000256" key="3">
    <source>
        <dbReference type="ARBA" id="ARBA00022989"/>
    </source>
</evidence>
<sequence length="556" mass="62156">MHAIRLVQAQTLLGKGEITMDGAFDVTPQIRGEPLQVLINSHADAFVVSTKEGMIYHFLLRDELELEQIFKPFEGTSSPQIASMNFIYGSVSLSLTNSKGINRIYSLYIPEGSNKRQFGLTKEFKPLPSGATYFDKSLRNKVFLIGTDQMASLRYSTTETIRWEKKLPFHTKLAHLGRKYDQMIFLDDENQLHFFKLDDPHPEAGIKAFFGKIWYEGYPEPGYEWQSTGASDDFEPKLSLVPLIIGTLKGTLYAMIFALPIAILAAIYTAQFARPEFRGIVKPIMEIMASLPSVVLGFLAALWLAPLIEDKVPSLILILILVPGVSLLAGWVWNRLPIKYRRWIKPGNEWIGLLPVITLATFLGWTCGPAIEKWLFVVTDPNTGMQIADFRLWWPQITGTAFEQRNSLVVGFMMGFAVIPIIFTITEDALSNVPKTLVSGSLALGASRWQTALHVVLPTAFPGIFSAVMVGLGRAVGETMIVVMATGNTPIMDFNIFSGMRTLSANIAVELPEAPYLSTLYRALFLGALVLFVMTFIVNTIAEIIRQRLREKYRTV</sequence>
<dbReference type="Pfam" id="PF00528">
    <property type="entry name" value="BPD_transp_1"/>
    <property type="match status" value="1"/>
</dbReference>
<comment type="subcellular location">
    <subcellularLocation>
        <location evidence="1 5">Cell membrane</location>
        <topology evidence="1 5">Multi-pass membrane protein</topology>
    </subcellularLocation>
</comment>
<protein>
    <submittedName>
        <fullName evidence="7">ABC transporter permease</fullName>
    </submittedName>
</protein>
<keyword evidence="2 5" id="KW-0812">Transmembrane</keyword>
<feature type="transmembrane region" description="Helical" evidence="5">
    <location>
        <begin position="252"/>
        <end position="273"/>
    </location>
</feature>
<evidence type="ECO:0000313" key="7">
    <source>
        <dbReference type="EMBL" id="PIQ87464.1"/>
    </source>
</evidence>
<dbReference type="CDD" id="cd06261">
    <property type="entry name" value="TM_PBP2"/>
    <property type="match status" value="1"/>
</dbReference>
<feature type="transmembrane region" description="Helical" evidence="5">
    <location>
        <begin position="285"/>
        <end position="308"/>
    </location>
</feature>
<accession>A0A2H0LUV0</accession>
<dbReference type="InterPro" id="IPR000515">
    <property type="entry name" value="MetI-like"/>
</dbReference>
<evidence type="ECO:0000256" key="1">
    <source>
        <dbReference type="ARBA" id="ARBA00004651"/>
    </source>
</evidence>
<dbReference type="PANTHER" id="PTHR42727:SF1">
    <property type="entry name" value="PHOSPHATE TRANSPORT SYSTEM PERMEASE"/>
    <property type="match status" value="1"/>
</dbReference>
<dbReference type="InterPro" id="IPR035906">
    <property type="entry name" value="MetI-like_sf"/>
</dbReference>
<reference evidence="7 8" key="1">
    <citation type="submission" date="2017-09" db="EMBL/GenBank/DDBJ databases">
        <title>Depth-based differentiation of microbial function through sediment-hosted aquifers and enrichment of novel symbionts in the deep terrestrial subsurface.</title>
        <authorList>
            <person name="Probst A.J."/>
            <person name="Ladd B."/>
            <person name="Jarett J.K."/>
            <person name="Geller-Mcgrath D.E."/>
            <person name="Sieber C.M."/>
            <person name="Emerson J.B."/>
            <person name="Anantharaman K."/>
            <person name="Thomas B.C."/>
            <person name="Malmstrom R."/>
            <person name="Stieglmeier M."/>
            <person name="Klingl A."/>
            <person name="Woyke T."/>
            <person name="Ryan C.M."/>
            <person name="Banfield J.F."/>
        </authorList>
    </citation>
    <scope>NUCLEOTIDE SEQUENCE [LARGE SCALE GENOMIC DNA]</scope>
    <source>
        <strain evidence="7">CG11_big_fil_rev_8_21_14_0_20_45_26</strain>
    </source>
</reference>
<feature type="transmembrane region" description="Helical" evidence="5">
    <location>
        <begin position="408"/>
        <end position="430"/>
    </location>
</feature>
<dbReference type="GO" id="GO:0005886">
    <property type="term" value="C:plasma membrane"/>
    <property type="evidence" value="ECO:0007669"/>
    <property type="project" value="UniProtKB-SubCell"/>
</dbReference>
<feature type="domain" description="ABC transmembrane type-1" evidence="6">
    <location>
        <begin position="244"/>
        <end position="542"/>
    </location>
</feature>
<feature type="transmembrane region" description="Helical" evidence="5">
    <location>
        <begin position="451"/>
        <end position="472"/>
    </location>
</feature>
<comment type="caution">
    <text evidence="7">The sequence shown here is derived from an EMBL/GenBank/DDBJ whole genome shotgun (WGS) entry which is preliminary data.</text>
</comment>
<dbReference type="GO" id="GO:0055085">
    <property type="term" value="P:transmembrane transport"/>
    <property type="evidence" value="ECO:0007669"/>
    <property type="project" value="InterPro"/>
</dbReference>
<evidence type="ECO:0000256" key="2">
    <source>
        <dbReference type="ARBA" id="ARBA00022692"/>
    </source>
</evidence>
<evidence type="ECO:0000313" key="8">
    <source>
        <dbReference type="Proteomes" id="UP000230859"/>
    </source>
</evidence>
<evidence type="ECO:0000259" key="6">
    <source>
        <dbReference type="PROSITE" id="PS50928"/>
    </source>
</evidence>
<dbReference type="Proteomes" id="UP000230859">
    <property type="component" value="Unassembled WGS sequence"/>
</dbReference>
<keyword evidence="3 5" id="KW-1133">Transmembrane helix</keyword>